<dbReference type="GO" id="GO:0042802">
    <property type="term" value="F:identical protein binding"/>
    <property type="evidence" value="ECO:0007669"/>
    <property type="project" value="UniProtKB-ARBA"/>
</dbReference>
<evidence type="ECO:0000256" key="8">
    <source>
        <dbReference type="ARBA" id="ARBA00022694"/>
    </source>
</evidence>
<evidence type="ECO:0000256" key="3">
    <source>
        <dbReference type="ARBA" id="ARBA00010183"/>
    </source>
</evidence>
<comment type="subcellular location">
    <subcellularLocation>
        <location evidence="2 15">Cytoplasm</location>
    </subcellularLocation>
</comment>
<proteinExistence type="inferred from homology"/>
<evidence type="ECO:0000256" key="1">
    <source>
        <dbReference type="ARBA" id="ARBA00000109"/>
    </source>
</evidence>
<comment type="similarity">
    <text evidence="3">Belongs to the ribonuclease III family.</text>
</comment>
<gene>
    <name evidence="15" type="primary">rnc</name>
    <name evidence="19" type="ORF">CK625_00510</name>
</gene>
<comment type="function">
    <text evidence="15">Digests double-stranded RNA. Involved in the processing of primary rRNA transcript to yield the immediate precursors to the large and small rRNAs (23S and 16S). Processes some mRNAs, and tRNAs when they are encoded in the rRNA operon. Processes pre-crRNA and tracrRNA of type II CRISPR loci if present in the organism.</text>
</comment>
<feature type="region of interest" description="Disordered" evidence="16">
    <location>
        <begin position="228"/>
        <end position="275"/>
    </location>
</feature>
<dbReference type="EC" id="3.1.26.3" evidence="15"/>
<dbReference type="SMART" id="SM00358">
    <property type="entry name" value="DSRM"/>
    <property type="match status" value="1"/>
</dbReference>
<dbReference type="AlphaFoldDB" id="A0A2A2AJZ2"/>
<dbReference type="Gene3D" id="1.10.1520.10">
    <property type="entry name" value="Ribonuclease III domain"/>
    <property type="match status" value="1"/>
</dbReference>
<comment type="subunit">
    <text evidence="4 15">Homodimer.</text>
</comment>
<keyword evidence="5 15" id="KW-0963">Cytoplasm</keyword>
<dbReference type="GO" id="GO:0004525">
    <property type="term" value="F:ribonuclease III activity"/>
    <property type="evidence" value="ECO:0007669"/>
    <property type="project" value="UniProtKB-UniRule"/>
</dbReference>
<dbReference type="CDD" id="cd00593">
    <property type="entry name" value="RIBOc"/>
    <property type="match status" value="1"/>
</dbReference>
<evidence type="ECO:0000313" key="19">
    <source>
        <dbReference type="EMBL" id="PAT38054.1"/>
    </source>
</evidence>
<evidence type="ECO:0000256" key="14">
    <source>
        <dbReference type="ARBA" id="ARBA00022884"/>
    </source>
</evidence>
<feature type="binding site" evidence="15">
    <location>
        <position position="114"/>
    </location>
    <ligand>
        <name>Mg(2+)</name>
        <dbReference type="ChEBI" id="CHEBI:18420"/>
    </ligand>
</feature>
<feature type="domain" description="DRBM" evidence="17">
    <location>
        <begin position="155"/>
        <end position="225"/>
    </location>
</feature>
<dbReference type="GO" id="GO:0046872">
    <property type="term" value="F:metal ion binding"/>
    <property type="evidence" value="ECO:0007669"/>
    <property type="project" value="UniProtKB-KW"/>
</dbReference>
<dbReference type="Gene3D" id="3.30.160.20">
    <property type="match status" value="1"/>
</dbReference>
<dbReference type="InterPro" id="IPR000999">
    <property type="entry name" value="RNase_III_dom"/>
</dbReference>
<dbReference type="InterPro" id="IPR011907">
    <property type="entry name" value="RNase_III"/>
</dbReference>
<evidence type="ECO:0000256" key="6">
    <source>
        <dbReference type="ARBA" id="ARBA00022552"/>
    </source>
</evidence>
<accession>A0A2A2AJZ2</accession>
<comment type="catalytic activity">
    <reaction evidence="1 15">
        <text>Endonucleolytic cleavage to 5'-phosphomonoester.</text>
        <dbReference type="EC" id="3.1.26.3"/>
    </reaction>
</comment>
<feature type="binding site" evidence="15">
    <location>
        <position position="41"/>
    </location>
    <ligand>
        <name>Mg(2+)</name>
        <dbReference type="ChEBI" id="CHEBI:18420"/>
    </ligand>
</feature>
<evidence type="ECO:0000256" key="13">
    <source>
        <dbReference type="ARBA" id="ARBA00022842"/>
    </source>
</evidence>
<evidence type="ECO:0000313" key="20">
    <source>
        <dbReference type="Proteomes" id="UP000218054"/>
    </source>
</evidence>
<dbReference type="PROSITE" id="PS50142">
    <property type="entry name" value="RNASE_3_2"/>
    <property type="match status" value="1"/>
</dbReference>
<name>A0A2A2AJZ2_9BURK</name>
<dbReference type="InterPro" id="IPR014720">
    <property type="entry name" value="dsRBD_dom"/>
</dbReference>
<sequence>MSDTRLERLARSLGWDGAERALLQQALTHRSFSADHNERLEFLGDAVLNLCVSRWLMQRLPQASEGELSRTRANLVREQSLHRIALGLGLPELLRLGEGEKKSGGQQRPSMLADALEALLGAVFLHMGFAAVEQLVQRLFAQVDLSSSAQTHAKDPKTRLQELLQGRYLALPHYELQQVRGADHQQLFVVQCTLQTPPLQAQGQGPSRKAAEQQAAEQLLDQLQQHGQWQATATVKAKPRRAAAAVPVRTGRAPSAPLQDKGKKRPGSTGKGWVA</sequence>
<reference evidence="19 20" key="1">
    <citation type="submission" date="2017-08" db="EMBL/GenBank/DDBJ databases">
        <title>WGS of Clinical strains of the CDC Group NO-1 linked to zoonotic infections in humans.</title>
        <authorList>
            <person name="Bernier A.-M."/>
            <person name="Bernard K."/>
        </authorList>
    </citation>
    <scope>NUCLEOTIDE SEQUENCE [LARGE SCALE GENOMIC DNA]</scope>
    <source>
        <strain evidence="19 20">NML00-0135</strain>
    </source>
</reference>
<keyword evidence="6 15" id="KW-0698">rRNA processing</keyword>
<dbReference type="GO" id="GO:0019843">
    <property type="term" value="F:rRNA binding"/>
    <property type="evidence" value="ECO:0007669"/>
    <property type="project" value="UniProtKB-KW"/>
</dbReference>
<keyword evidence="8 15" id="KW-0819">tRNA processing</keyword>
<keyword evidence="13 15" id="KW-0460">Magnesium</keyword>
<keyword evidence="14 15" id="KW-0694">RNA-binding</keyword>
<keyword evidence="11 15" id="KW-0255">Endonuclease</keyword>
<evidence type="ECO:0000256" key="5">
    <source>
        <dbReference type="ARBA" id="ARBA00022490"/>
    </source>
</evidence>
<keyword evidence="15" id="KW-0699">rRNA-binding</keyword>
<comment type="caution">
    <text evidence="19">The sequence shown here is derived from an EMBL/GenBank/DDBJ whole genome shotgun (WGS) entry which is preliminary data.</text>
</comment>
<organism evidence="19 20">
    <name type="scientific">Vandammella animalimorsus</name>
    <dbReference type="NCBI Taxonomy" id="2029117"/>
    <lineage>
        <taxon>Bacteria</taxon>
        <taxon>Pseudomonadati</taxon>
        <taxon>Pseudomonadota</taxon>
        <taxon>Betaproteobacteria</taxon>
        <taxon>Burkholderiales</taxon>
        <taxon>Comamonadaceae</taxon>
        <taxon>Vandammella</taxon>
    </lineage>
</organism>
<evidence type="ECO:0000256" key="11">
    <source>
        <dbReference type="ARBA" id="ARBA00022759"/>
    </source>
</evidence>
<evidence type="ECO:0000259" key="18">
    <source>
        <dbReference type="PROSITE" id="PS50142"/>
    </source>
</evidence>
<evidence type="ECO:0000259" key="17">
    <source>
        <dbReference type="PROSITE" id="PS50137"/>
    </source>
</evidence>
<dbReference type="GO" id="GO:0006397">
    <property type="term" value="P:mRNA processing"/>
    <property type="evidence" value="ECO:0007669"/>
    <property type="project" value="UniProtKB-UniRule"/>
</dbReference>
<dbReference type="PANTHER" id="PTHR11207">
    <property type="entry name" value="RIBONUCLEASE III"/>
    <property type="match status" value="1"/>
</dbReference>
<feature type="compositionally biased region" description="Low complexity" evidence="16">
    <location>
        <begin position="228"/>
        <end position="254"/>
    </location>
</feature>
<feature type="domain" description="RNase III" evidence="18">
    <location>
        <begin position="6"/>
        <end position="128"/>
    </location>
</feature>
<dbReference type="PROSITE" id="PS00517">
    <property type="entry name" value="RNASE_3_1"/>
    <property type="match status" value="1"/>
</dbReference>
<keyword evidence="9 15" id="KW-0540">Nuclease</keyword>
<feature type="active site" evidence="15">
    <location>
        <position position="45"/>
    </location>
</feature>
<dbReference type="GO" id="GO:0010468">
    <property type="term" value="P:regulation of gene expression"/>
    <property type="evidence" value="ECO:0007669"/>
    <property type="project" value="TreeGrafter"/>
</dbReference>
<evidence type="ECO:0000256" key="9">
    <source>
        <dbReference type="ARBA" id="ARBA00022722"/>
    </source>
</evidence>
<feature type="active site" evidence="15">
    <location>
        <position position="117"/>
    </location>
</feature>
<evidence type="ECO:0000256" key="10">
    <source>
        <dbReference type="ARBA" id="ARBA00022723"/>
    </source>
</evidence>
<dbReference type="Proteomes" id="UP000218054">
    <property type="component" value="Unassembled WGS sequence"/>
</dbReference>
<dbReference type="SMART" id="SM00535">
    <property type="entry name" value="RIBOc"/>
    <property type="match status" value="1"/>
</dbReference>
<dbReference type="GO" id="GO:0006364">
    <property type="term" value="P:rRNA processing"/>
    <property type="evidence" value="ECO:0007669"/>
    <property type="project" value="UniProtKB-UniRule"/>
</dbReference>
<dbReference type="HAMAP" id="MF_00104">
    <property type="entry name" value="RNase_III"/>
    <property type="match status" value="1"/>
</dbReference>
<dbReference type="Pfam" id="PF14622">
    <property type="entry name" value="Ribonucleas_3_3"/>
    <property type="match status" value="1"/>
</dbReference>
<evidence type="ECO:0000256" key="12">
    <source>
        <dbReference type="ARBA" id="ARBA00022801"/>
    </source>
</evidence>
<dbReference type="GO" id="GO:0005737">
    <property type="term" value="C:cytoplasm"/>
    <property type="evidence" value="ECO:0007669"/>
    <property type="project" value="UniProtKB-SubCell"/>
</dbReference>
<dbReference type="NCBIfam" id="TIGR02191">
    <property type="entry name" value="RNaseIII"/>
    <property type="match status" value="1"/>
</dbReference>
<dbReference type="CDD" id="cd10845">
    <property type="entry name" value="DSRM_RNAse_III_family"/>
    <property type="match status" value="1"/>
</dbReference>
<dbReference type="FunFam" id="1.10.1520.10:FF:000001">
    <property type="entry name" value="Ribonuclease 3"/>
    <property type="match status" value="1"/>
</dbReference>
<dbReference type="FunFam" id="3.30.160.20:FF:000003">
    <property type="entry name" value="Ribonuclease 3"/>
    <property type="match status" value="1"/>
</dbReference>
<dbReference type="GO" id="GO:0003725">
    <property type="term" value="F:double-stranded RNA binding"/>
    <property type="evidence" value="ECO:0007669"/>
    <property type="project" value="TreeGrafter"/>
</dbReference>
<keyword evidence="7 15" id="KW-0507">mRNA processing</keyword>
<evidence type="ECO:0000256" key="2">
    <source>
        <dbReference type="ARBA" id="ARBA00004496"/>
    </source>
</evidence>
<dbReference type="SUPFAM" id="SSF54768">
    <property type="entry name" value="dsRNA-binding domain-like"/>
    <property type="match status" value="1"/>
</dbReference>
<dbReference type="Pfam" id="PF00035">
    <property type="entry name" value="dsrm"/>
    <property type="match status" value="1"/>
</dbReference>
<keyword evidence="12 15" id="KW-0378">Hydrolase</keyword>
<keyword evidence="10 15" id="KW-0479">Metal-binding</keyword>
<evidence type="ECO:0000256" key="7">
    <source>
        <dbReference type="ARBA" id="ARBA00022664"/>
    </source>
</evidence>
<dbReference type="InterPro" id="IPR036389">
    <property type="entry name" value="RNase_III_sf"/>
</dbReference>
<comment type="cofactor">
    <cofactor evidence="15">
        <name>Mg(2+)</name>
        <dbReference type="ChEBI" id="CHEBI:18420"/>
    </cofactor>
</comment>
<dbReference type="PANTHER" id="PTHR11207:SF0">
    <property type="entry name" value="RIBONUCLEASE 3"/>
    <property type="match status" value="1"/>
</dbReference>
<evidence type="ECO:0000256" key="4">
    <source>
        <dbReference type="ARBA" id="ARBA00011738"/>
    </source>
</evidence>
<dbReference type="SUPFAM" id="SSF69065">
    <property type="entry name" value="RNase III domain-like"/>
    <property type="match status" value="1"/>
</dbReference>
<keyword evidence="20" id="KW-1185">Reference proteome</keyword>
<evidence type="ECO:0000256" key="15">
    <source>
        <dbReference type="HAMAP-Rule" id="MF_00104"/>
    </source>
</evidence>
<dbReference type="GO" id="GO:0008033">
    <property type="term" value="P:tRNA processing"/>
    <property type="evidence" value="ECO:0007669"/>
    <property type="project" value="UniProtKB-KW"/>
</dbReference>
<dbReference type="PROSITE" id="PS50137">
    <property type="entry name" value="DS_RBD"/>
    <property type="match status" value="1"/>
</dbReference>
<dbReference type="EMBL" id="NSJB01000001">
    <property type="protein sequence ID" value="PAT38054.1"/>
    <property type="molecule type" value="Genomic_DNA"/>
</dbReference>
<protein>
    <recommendedName>
        <fullName evidence="15">Ribonuclease 3</fullName>
        <ecNumber evidence="15">3.1.26.3</ecNumber>
    </recommendedName>
    <alternativeName>
        <fullName evidence="15">Ribonuclease III</fullName>
        <shortName evidence="15">RNase III</shortName>
    </alternativeName>
</protein>
<evidence type="ECO:0000256" key="16">
    <source>
        <dbReference type="SAM" id="MobiDB-lite"/>
    </source>
</evidence>
<feature type="binding site" evidence="15">
    <location>
        <position position="117"/>
    </location>
    <ligand>
        <name>Mg(2+)</name>
        <dbReference type="ChEBI" id="CHEBI:18420"/>
    </ligand>
</feature>